<feature type="chain" id="PRO_5011999432" evidence="2">
    <location>
        <begin position="31"/>
        <end position="331"/>
    </location>
</feature>
<dbReference type="OrthoDB" id="7374750at2"/>
<keyword evidence="2" id="KW-0732">Signal</keyword>
<evidence type="ECO:0000256" key="1">
    <source>
        <dbReference type="ARBA" id="ARBA00006987"/>
    </source>
</evidence>
<dbReference type="EMBL" id="PDNU01000001">
    <property type="protein sequence ID" value="PHK96856.1"/>
    <property type="molecule type" value="Genomic_DNA"/>
</dbReference>
<reference evidence="3 4" key="1">
    <citation type="submission" date="2017-10" db="EMBL/GenBank/DDBJ databases">
        <authorList>
            <person name="Banno H."/>
            <person name="Chua N.-H."/>
        </authorList>
    </citation>
    <scope>NUCLEOTIDE SEQUENCE [LARGE SCALE GENOMIC DNA]</scope>
    <source>
        <strain evidence="3 4">YW11</strain>
    </source>
</reference>
<dbReference type="RefSeq" id="WP_099093545.1">
    <property type="nucleotide sequence ID" value="NZ_PDNU01000001.1"/>
</dbReference>
<sequence>MTPIPPRRRTLLAGGLGLAALPLAAPALRAQEAWPSRPIRMVVPFGAGTSTDIMTRLVAVPMSKALGQPVVVENRAGAGGVVGSDAVAKAAPDGYTLCMGSIASHSVNVSLMPSMPYDVLRDFTPLSLVTEAPNLLVVSPKVPARTLPEFIAWAKQQRGGVSYASAGNGTSSHLAGELLKLRSGAPLEHVPYRSGAQAVTDVVAGNVPMIVYQVTAVLPFVREGTLRALAATSARRLELTPEIPTAIEQGIEGFDVSAWHGLFAPAGLPAPVRDRIYAALKAALDAPEMRAQLRDQGLQPIGMAPAEFRTWLEGDIAKWREVVRISGARAD</sequence>
<comment type="similarity">
    <text evidence="1">Belongs to the UPF0065 (bug) family.</text>
</comment>
<evidence type="ECO:0000313" key="3">
    <source>
        <dbReference type="EMBL" id="PHK96856.1"/>
    </source>
</evidence>
<dbReference type="Pfam" id="PF03401">
    <property type="entry name" value="TctC"/>
    <property type="match status" value="1"/>
</dbReference>
<dbReference type="AlphaFoldDB" id="A0A2C7AHZ2"/>
<dbReference type="Proteomes" id="UP000223527">
    <property type="component" value="Unassembled WGS sequence"/>
</dbReference>
<dbReference type="SUPFAM" id="SSF53850">
    <property type="entry name" value="Periplasmic binding protein-like II"/>
    <property type="match status" value="1"/>
</dbReference>
<dbReference type="PIRSF" id="PIRSF017082">
    <property type="entry name" value="YflP"/>
    <property type="match status" value="1"/>
</dbReference>
<accession>A0A2C7AHZ2</accession>
<proteinExistence type="inferred from homology"/>
<dbReference type="PANTHER" id="PTHR42928:SF5">
    <property type="entry name" value="BLR1237 PROTEIN"/>
    <property type="match status" value="1"/>
</dbReference>
<dbReference type="CDD" id="cd13578">
    <property type="entry name" value="PBP2_Bug27"/>
    <property type="match status" value="1"/>
</dbReference>
<dbReference type="Gene3D" id="3.40.190.10">
    <property type="entry name" value="Periplasmic binding protein-like II"/>
    <property type="match status" value="1"/>
</dbReference>
<feature type="signal peptide" evidence="2">
    <location>
        <begin position="1"/>
        <end position="30"/>
    </location>
</feature>
<evidence type="ECO:0000313" key="4">
    <source>
        <dbReference type="Proteomes" id="UP000223527"/>
    </source>
</evidence>
<dbReference type="InterPro" id="IPR042100">
    <property type="entry name" value="Bug_dom1"/>
</dbReference>
<comment type="caution">
    <text evidence="3">The sequence shown here is derived from an EMBL/GenBank/DDBJ whole genome shotgun (WGS) entry which is preliminary data.</text>
</comment>
<organism evidence="3 4">
    <name type="scientific">Teichococcus rhizosphaerae</name>
    <dbReference type="NCBI Taxonomy" id="1335062"/>
    <lineage>
        <taxon>Bacteria</taxon>
        <taxon>Pseudomonadati</taxon>
        <taxon>Pseudomonadota</taxon>
        <taxon>Alphaproteobacteria</taxon>
        <taxon>Acetobacterales</taxon>
        <taxon>Roseomonadaceae</taxon>
        <taxon>Roseomonas</taxon>
    </lineage>
</organism>
<dbReference type="PROSITE" id="PS51318">
    <property type="entry name" value="TAT"/>
    <property type="match status" value="1"/>
</dbReference>
<evidence type="ECO:0000256" key="2">
    <source>
        <dbReference type="SAM" id="SignalP"/>
    </source>
</evidence>
<dbReference type="Gene3D" id="3.40.190.150">
    <property type="entry name" value="Bordetella uptake gene, domain 1"/>
    <property type="match status" value="1"/>
</dbReference>
<dbReference type="InterPro" id="IPR006311">
    <property type="entry name" value="TAT_signal"/>
</dbReference>
<protein>
    <submittedName>
        <fullName evidence="3">Twin-arginine translocation pathway signal protein</fullName>
    </submittedName>
</protein>
<name>A0A2C7AHZ2_9PROT</name>
<dbReference type="InterPro" id="IPR005064">
    <property type="entry name" value="BUG"/>
</dbReference>
<gene>
    <name evidence="3" type="ORF">CR162_00315</name>
</gene>
<dbReference type="PANTHER" id="PTHR42928">
    <property type="entry name" value="TRICARBOXYLATE-BINDING PROTEIN"/>
    <property type="match status" value="1"/>
</dbReference>
<keyword evidence="4" id="KW-1185">Reference proteome</keyword>